<evidence type="ECO:0000256" key="2">
    <source>
        <dbReference type="ARBA" id="ARBA00022737"/>
    </source>
</evidence>
<dbReference type="SMART" id="SM00320">
    <property type="entry name" value="WD40"/>
    <property type="match status" value="5"/>
</dbReference>
<sequence>HRHAQDLLGQLPHAADAPFNSYARQHEPTCLADTRVDLLNEIHGWTEGQDKRCIFWLRGLAGTGKSTIARTVARRYDDKQRLAASFFFSRGGGDVGHAAKFVTSIAVQLAHSVPVVRQHISDAVEKRRGIASQSLRDQWQHLVLAPLSKLREPGPYVVVVDALDECDNDDDVQIVVQLLAEARSLERVRLRVFLTSRPELPIRHVFGQMEDADHKDVALHDISPLIVRHDIATFLKHQLKMIARDYDQADDWPGAEVIELLVQNASGLFIWAATACRFIREGGQFVADRLRAILKDSSLADHLSKDSSSSDNSSTDDRLEVLPKKRLDNIYLTVLKSPVRKYRKKERKKWYRLIKETLGAIILLLSPFSASSIAKLLLVPADDVHRTLGGLHSILDVPKDPLRLVRLHHPSFRDFLLDKKRCDDNFWVDEKTTHERLASCCLDLMSAPNGLRQDICDLSEPGVLRSEIDESRVAARLPPELQYACRYWVDHLERSQRSIEDEDATHHFLQRHLLHWLEAMSLINETSLCVRLVASFIVKFLHDAHRFVLRFVSTLADAPLQIYLSGLAFSPEASIVRRAFNEQVRQEVRVVLGRDAEWDACHSVLEGHSGWVKAVVFSPDSQLVASASDDSTVRVWETATGRCRSVLKGHSRGVNAVVFSPNGKLVASASDDSTVRVWETATGRCRSVLKGHSDEVKAVMFSPDGQLVVSASWDGTVRVWETATGQRRSVLKGHSDWVKAVVFSPDGQLVASSSYDRTVRVWETATGQRRSVLEGHLYGVNAVVFSPNGKLVASASDDRTVRVWEAATGQYPSVLKEHLEEVRTVVFSPDGQTLRTDKGDIPLPSGLIAASTALPTQNTPYAKVESQWVLRQDRRFLWLPPEYRGCITKVYKHMICLGCKSGRIALLCL</sequence>
<feature type="repeat" description="WD" evidence="4">
    <location>
        <begin position="731"/>
        <end position="772"/>
    </location>
</feature>
<dbReference type="Gene3D" id="3.40.50.300">
    <property type="entry name" value="P-loop containing nucleotide triphosphate hydrolases"/>
    <property type="match status" value="1"/>
</dbReference>
<evidence type="ECO:0000259" key="5">
    <source>
        <dbReference type="Pfam" id="PF24883"/>
    </source>
</evidence>
<reference evidence="6 7" key="1">
    <citation type="journal article" date="2018" name="Front. Microbiol.">
        <title>Genome-Wide Analysis of Corynespora cassiicola Leaf Fall Disease Putative Effectors.</title>
        <authorList>
            <person name="Lopez D."/>
            <person name="Ribeiro S."/>
            <person name="Label P."/>
            <person name="Fumanal B."/>
            <person name="Venisse J.S."/>
            <person name="Kohler A."/>
            <person name="de Oliveira R.R."/>
            <person name="Labutti K."/>
            <person name="Lipzen A."/>
            <person name="Lail K."/>
            <person name="Bauer D."/>
            <person name="Ohm R.A."/>
            <person name="Barry K.W."/>
            <person name="Spatafora J."/>
            <person name="Grigoriev I.V."/>
            <person name="Martin F.M."/>
            <person name="Pujade-Renaud V."/>
        </authorList>
    </citation>
    <scope>NUCLEOTIDE SEQUENCE [LARGE SCALE GENOMIC DNA]</scope>
    <source>
        <strain evidence="6 7">Philippines</strain>
    </source>
</reference>
<evidence type="ECO:0000313" key="7">
    <source>
        <dbReference type="Proteomes" id="UP000240883"/>
    </source>
</evidence>
<dbReference type="Proteomes" id="UP000240883">
    <property type="component" value="Unassembled WGS sequence"/>
</dbReference>
<dbReference type="AlphaFoldDB" id="A0A2T2N1K8"/>
<evidence type="ECO:0000256" key="4">
    <source>
        <dbReference type="PROSITE-ProRule" id="PRU00221"/>
    </source>
</evidence>
<dbReference type="InterPro" id="IPR036322">
    <property type="entry name" value="WD40_repeat_dom_sf"/>
</dbReference>
<dbReference type="PRINTS" id="PR00320">
    <property type="entry name" value="GPROTEINBRPT"/>
</dbReference>
<dbReference type="SUPFAM" id="SSF50978">
    <property type="entry name" value="WD40 repeat-like"/>
    <property type="match status" value="1"/>
</dbReference>
<dbReference type="Pfam" id="PF00400">
    <property type="entry name" value="WD40"/>
    <property type="match status" value="5"/>
</dbReference>
<feature type="domain" description="Nephrocystin 3-like N-terminal" evidence="5">
    <location>
        <begin position="41"/>
        <end position="197"/>
    </location>
</feature>
<dbReference type="InterPro" id="IPR020472">
    <property type="entry name" value="WD40_PAC1"/>
</dbReference>
<organism evidence="6 7">
    <name type="scientific">Corynespora cassiicola Philippines</name>
    <dbReference type="NCBI Taxonomy" id="1448308"/>
    <lineage>
        <taxon>Eukaryota</taxon>
        <taxon>Fungi</taxon>
        <taxon>Dikarya</taxon>
        <taxon>Ascomycota</taxon>
        <taxon>Pezizomycotina</taxon>
        <taxon>Dothideomycetes</taxon>
        <taxon>Pleosporomycetidae</taxon>
        <taxon>Pleosporales</taxon>
        <taxon>Corynesporascaceae</taxon>
        <taxon>Corynespora</taxon>
    </lineage>
</organism>
<dbReference type="PANTHER" id="PTHR15622:SF2">
    <property type="entry name" value="U4_U6 SMALL NUCLEAR RIBONUCLEOPROTEIN PRP4"/>
    <property type="match status" value="1"/>
</dbReference>
<proteinExistence type="predicted"/>
<dbReference type="EMBL" id="KZ678178">
    <property type="protein sequence ID" value="PSN58928.1"/>
    <property type="molecule type" value="Genomic_DNA"/>
</dbReference>
<dbReference type="Gene3D" id="2.130.10.10">
    <property type="entry name" value="YVTN repeat-like/Quinoprotein amine dehydrogenase"/>
    <property type="match status" value="3"/>
</dbReference>
<feature type="non-terminal residue" evidence="6">
    <location>
        <position position="1"/>
    </location>
</feature>
<protein>
    <recommendedName>
        <fullName evidence="5">Nephrocystin 3-like N-terminal domain-containing protein</fullName>
    </recommendedName>
</protein>
<evidence type="ECO:0000256" key="1">
    <source>
        <dbReference type="ARBA" id="ARBA00022574"/>
    </source>
</evidence>
<feature type="repeat" description="WD" evidence="4">
    <location>
        <begin position="689"/>
        <end position="730"/>
    </location>
</feature>
<keyword evidence="3" id="KW-0833">Ubl conjugation pathway</keyword>
<dbReference type="InterPro" id="IPR027417">
    <property type="entry name" value="P-loop_NTPase"/>
</dbReference>
<feature type="repeat" description="WD" evidence="4">
    <location>
        <begin position="773"/>
        <end position="814"/>
    </location>
</feature>
<dbReference type="GO" id="GO:0000209">
    <property type="term" value="P:protein polyubiquitination"/>
    <property type="evidence" value="ECO:0007669"/>
    <property type="project" value="TreeGrafter"/>
</dbReference>
<dbReference type="InterPro" id="IPR056884">
    <property type="entry name" value="NPHP3-like_N"/>
</dbReference>
<dbReference type="InterPro" id="IPR015943">
    <property type="entry name" value="WD40/YVTN_repeat-like_dom_sf"/>
</dbReference>
<dbReference type="InterPro" id="IPR019775">
    <property type="entry name" value="WD40_repeat_CS"/>
</dbReference>
<dbReference type="PROSITE" id="PS50082">
    <property type="entry name" value="WD_REPEATS_2"/>
    <property type="match status" value="5"/>
</dbReference>
<keyword evidence="1 4" id="KW-0853">WD repeat</keyword>
<name>A0A2T2N1K8_CORCC</name>
<dbReference type="OrthoDB" id="674604at2759"/>
<dbReference type="PANTHER" id="PTHR15622">
    <property type="entry name" value="WD40 REPEAT PROTEIN"/>
    <property type="match status" value="1"/>
</dbReference>
<evidence type="ECO:0000256" key="3">
    <source>
        <dbReference type="ARBA" id="ARBA00022786"/>
    </source>
</evidence>
<dbReference type="InterPro" id="IPR051983">
    <property type="entry name" value="WSB_SOCS-box_domain"/>
</dbReference>
<evidence type="ECO:0000313" key="6">
    <source>
        <dbReference type="EMBL" id="PSN58928.1"/>
    </source>
</evidence>
<accession>A0A2T2N1K8</accession>
<dbReference type="CDD" id="cd00200">
    <property type="entry name" value="WD40"/>
    <property type="match status" value="1"/>
</dbReference>
<dbReference type="STRING" id="1448308.A0A2T2N1K8"/>
<dbReference type="Pfam" id="PF24883">
    <property type="entry name" value="NPHP3_N"/>
    <property type="match status" value="1"/>
</dbReference>
<feature type="repeat" description="WD" evidence="4">
    <location>
        <begin position="605"/>
        <end position="646"/>
    </location>
</feature>
<keyword evidence="7" id="KW-1185">Reference proteome</keyword>
<dbReference type="PROSITE" id="PS50294">
    <property type="entry name" value="WD_REPEATS_REGION"/>
    <property type="match status" value="5"/>
</dbReference>
<feature type="repeat" description="WD" evidence="4">
    <location>
        <begin position="647"/>
        <end position="688"/>
    </location>
</feature>
<gene>
    <name evidence="6" type="ORF">BS50DRAFT_509500</name>
</gene>
<dbReference type="PROSITE" id="PS00678">
    <property type="entry name" value="WD_REPEATS_1"/>
    <property type="match status" value="5"/>
</dbReference>
<keyword evidence="2" id="KW-0677">Repeat</keyword>
<dbReference type="InterPro" id="IPR001680">
    <property type="entry name" value="WD40_rpt"/>
</dbReference>
<dbReference type="SUPFAM" id="SSF52540">
    <property type="entry name" value="P-loop containing nucleoside triphosphate hydrolases"/>
    <property type="match status" value="1"/>
</dbReference>